<dbReference type="RefSeq" id="WP_036851096.1">
    <property type="nucleotide sequence ID" value="NZ_JQJD01000020.1"/>
</dbReference>
<comment type="caution">
    <text evidence="1">The sequence shown here is derived from an EMBL/GenBank/DDBJ whole genome shotgun (WGS) entry which is preliminary data.</text>
</comment>
<evidence type="ECO:0000313" key="1">
    <source>
        <dbReference type="EMBL" id="KGN81831.1"/>
    </source>
</evidence>
<reference evidence="1 2" key="1">
    <citation type="submission" date="2014-08" db="EMBL/GenBank/DDBJ databases">
        <title>Porphyromonas cangingivalis strain:COT-109_OH1386 Genome sequencing.</title>
        <authorList>
            <person name="Wallis C."/>
            <person name="Deusch O."/>
            <person name="O'Flynn C."/>
            <person name="Davis I."/>
            <person name="Jospin G."/>
            <person name="Darling A.E."/>
            <person name="Coil D.A."/>
            <person name="Alexiev A."/>
            <person name="Horsfall A."/>
            <person name="Kirkwood N."/>
            <person name="Harris S."/>
            <person name="Eisen J.A."/>
        </authorList>
    </citation>
    <scope>NUCLEOTIDE SEQUENCE [LARGE SCALE GENOMIC DNA]</scope>
    <source>
        <strain evidence="2">COT-109 OH1386</strain>
    </source>
</reference>
<organism evidence="1 2">
    <name type="scientific">Porphyromonas cangingivalis</name>
    <dbReference type="NCBI Taxonomy" id="36874"/>
    <lineage>
        <taxon>Bacteria</taxon>
        <taxon>Pseudomonadati</taxon>
        <taxon>Bacteroidota</taxon>
        <taxon>Bacteroidia</taxon>
        <taxon>Bacteroidales</taxon>
        <taxon>Porphyromonadaceae</taxon>
        <taxon>Porphyromonas</taxon>
    </lineage>
</organism>
<sequence length="273" mass="32472">MRTFTIITLFALLAVTPLLNVRGQSQKSAKQALKITAVIEKRYEPGWGWYKKSDSSFVYEKEVGLTLYFRTVKIKEEQNTHGGLELKDIDDLLRDEDFSEIKTYRDLHKRFPMLFLYITNVAREEKNLYKVIDCYAERTEPQVEPVYFFINKTPIKQKDYSEGWIFRWASKNPLDITFFMKDTKESRPTKFYIFTRKPHSTKIISKEECEKYKLTHPKQLWSSFKSDATMIRSAYYYPVVYLIEQRGNNTCYVSEVESWEILYPPAPPPPFEY</sequence>
<proteinExistence type="predicted"/>
<protein>
    <submittedName>
        <fullName evidence="1">Uncharacterized protein</fullName>
    </submittedName>
</protein>
<gene>
    <name evidence="1" type="ORF">HQ35_03485</name>
</gene>
<accession>A0A0A2ESK1</accession>
<dbReference type="EMBL" id="JQJD01000020">
    <property type="protein sequence ID" value="KGN81831.1"/>
    <property type="molecule type" value="Genomic_DNA"/>
</dbReference>
<dbReference type="AlphaFoldDB" id="A0A0A2ESK1"/>
<dbReference type="Proteomes" id="UP000030125">
    <property type="component" value="Unassembled WGS sequence"/>
</dbReference>
<evidence type="ECO:0000313" key="2">
    <source>
        <dbReference type="Proteomes" id="UP000030125"/>
    </source>
</evidence>
<name>A0A0A2ESK1_PORCN</name>
<keyword evidence="2" id="KW-1185">Reference proteome</keyword>